<name>A0A9W4T3H4_9GLOM</name>
<evidence type="ECO:0000313" key="2">
    <source>
        <dbReference type="Proteomes" id="UP001153678"/>
    </source>
</evidence>
<proteinExistence type="predicted"/>
<dbReference type="AlphaFoldDB" id="A0A9W4T3H4"/>
<protein>
    <submittedName>
        <fullName evidence="1">5486_t:CDS:1</fullName>
    </submittedName>
</protein>
<dbReference type="EMBL" id="CAMKVN010007471">
    <property type="protein sequence ID" value="CAI2191536.1"/>
    <property type="molecule type" value="Genomic_DNA"/>
</dbReference>
<gene>
    <name evidence="1" type="ORF">FWILDA_LOCUS15120</name>
</gene>
<organism evidence="1 2">
    <name type="scientific">Funneliformis geosporum</name>
    <dbReference type="NCBI Taxonomy" id="1117311"/>
    <lineage>
        <taxon>Eukaryota</taxon>
        <taxon>Fungi</taxon>
        <taxon>Fungi incertae sedis</taxon>
        <taxon>Mucoromycota</taxon>
        <taxon>Glomeromycotina</taxon>
        <taxon>Glomeromycetes</taxon>
        <taxon>Glomerales</taxon>
        <taxon>Glomeraceae</taxon>
        <taxon>Funneliformis</taxon>
    </lineage>
</organism>
<accession>A0A9W4T3H4</accession>
<feature type="non-terminal residue" evidence="1">
    <location>
        <position position="77"/>
    </location>
</feature>
<sequence>QCEAMKTGHRHYTVKALINTSSRANKISRSIADRLEKKYGNLYKNKKVKNSLGYQKIMQSASQPCRSYIRLNMATTS</sequence>
<reference evidence="1" key="1">
    <citation type="submission" date="2022-08" db="EMBL/GenBank/DDBJ databases">
        <authorList>
            <person name="Kallberg Y."/>
            <person name="Tangrot J."/>
            <person name="Rosling A."/>
        </authorList>
    </citation>
    <scope>NUCLEOTIDE SEQUENCE</scope>
    <source>
        <strain evidence="1">Wild A</strain>
    </source>
</reference>
<comment type="caution">
    <text evidence="1">The sequence shown here is derived from an EMBL/GenBank/DDBJ whole genome shotgun (WGS) entry which is preliminary data.</text>
</comment>
<evidence type="ECO:0000313" key="1">
    <source>
        <dbReference type="EMBL" id="CAI2191536.1"/>
    </source>
</evidence>
<dbReference type="Proteomes" id="UP001153678">
    <property type="component" value="Unassembled WGS sequence"/>
</dbReference>
<keyword evidence="2" id="KW-1185">Reference proteome</keyword>
<dbReference type="OrthoDB" id="2321879at2759"/>